<dbReference type="AlphaFoldDB" id="A0AAV1J991"/>
<keyword evidence="3" id="KW-1185">Reference proteome</keyword>
<accession>A0AAV1J991</accession>
<organism evidence="2 3">
    <name type="scientific">Leptosia nina</name>
    <dbReference type="NCBI Taxonomy" id="320188"/>
    <lineage>
        <taxon>Eukaryota</taxon>
        <taxon>Metazoa</taxon>
        <taxon>Ecdysozoa</taxon>
        <taxon>Arthropoda</taxon>
        <taxon>Hexapoda</taxon>
        <taxon>Insecta</taxon>
        <taxon>Pterygota</taxon>
        <taxon>Neoptera</taxon>
        <taxon>Endopterygota</taxon>
        <taxon>Lepidoptera</taxon>
        <taxon>Glossata</taxon>
        <taxon>Ditrysia</taxon>
        <taxon>Papilionoidea</taxon>
        <taxon>Pieridae</taxon>
        <taxon>Pierinae</taxon>
        <taxon>Leptosia</taxon>
    </lineage>
</organism>
<feature type="transmembrane region" description="Helical" evidence="1">
    <location>
        <begin position="173"/>
        <end position="193"/>
    </location>
</feature>
<dbReference type="Proteomes" id="UP001497472">
    <property type="component" value="Unassembled WGS sequence"/>
</dbReference>
<sequence>MVKKILAQFYSLSLIIIVTYSTMNCCNVINPSQFMSLIEYDLSVIISMIYNSKVLQFIAKLKCLDGYLRINRRHYKKVQNRSIVITTVLWLIRLSFMALGCVAHNCYHSFTPFVVNVLSLLALDLNRVWRFTILNTIRYRMKLLRCRLEENPQCSYYLYVADMKTMKEDKIRFCLLMYKHIGNLLDIILPEFYAQEPVESLGFTVMHIVHVSFLLMSPSVLFELFQVEVDKIRLLLMDRIIEDKGKSKGKGRLSNIFTIYECQIVQLQNLAMHPGQHFAAIGHF</sequence>
<proteinExistence type="predicted"/>
<keyword evidence="1" id="KW-0472">Membrane</keyword>
<evidence type="ECO:0000256" key="1">
    <source>
        <dbReference type="SAM" id="Phobius"/>
    </source>
</evidence>
<comment type="caution">
    <text evidence="2">The sequence shown here is derived from an EMBL/GenBank/DDBJ whole genome shotgun (WGS) entry which is preliminary data.</text>
</comment>
<feature type="transmembrane region" description="Helical" evidence="1">
    <location>
        <begin position="205"/>
        <end position="225"/>
    </location>
</feature>
<dbReference type="EMBL" id="CAVLEF010000007">
    <property type="protein sequence ID" value="CAK1545723.1"/>
    <property type="molecule type" value="Genomic_DNA"/>
</dbReference>
<keyword evidence="1" id="KW-1133">Transmembrane helix</keyword>
<evidence type="ECO:0008006" key="4">
    <source>
        <dbReference type="Google" id="ProtNLM"/>
    </source>
</evidence>
<keyword evidence="1" id="KW-0812">Transmembrane</keyword>
<name>A0AAV1J991_9NEOP</name>
<reference evidence="2 3" key="1">
    <citation type="submission" date="2023-11" db="EMBL/GenBank/DDBJ databases">
        <authorList>
            <person name="Okamura Y."/>
        </authorList>
    </citation>
    <scope>NUCLEOTIDE SEQUENCE [LARGE SCALE GENOMIC DNA]</scope>
</reference>
<evidence type="ECO:0000313" key="3">
    <source>
        <dbReference type="Proteomes" id="UP001497472"/>
    </source>
</evidence>
<evidence type="ECO:0000313" key="2">
    <source>
        <dbReference type="EMBL" id="CAK1545723.1"/>
    </source>
</evidence>
<feature type="transmembrane region" description="Helical" evidence="1">
    <location>
        <begin position="113"/>
        <end position="133"/>
    </location>
</feature>
<feature type="transmembrane region" description="Helical" evidence="1">
    <location>
        <begin position="82"/>
        <end position="107"/>
    </location>
</feature>
<protein>
    <recommendedName>
        <fullName evidence="4">Gustatory receptor</fullName>
    </recommendedName>
</protein>
<gene>
    <name evidence="2" type="ORF">LNINA_LOCUS5345</name>
</gene>